<keyword evidence="5 6" id="KW-0968">Cytoplasmic vesicle</keyword>
<comment type="function">
    <text evidence="6">Clathrin is the major protein of the polyhedral coat of coated pits and vesicles.</text>
</comment>
<dbReference type="OrthoDB" id="5512at2759"/>
<feature type="region of interest" description="Disordered" evidence="7">
    <location>
        <begin position="1"/>
        <end position="73"/>
    </location>
</feature>
<name>A0A167JTY9_PHYB8</name>
<comment type="subcellular location">
    <subcellularLocation>
        <location evidence="1 6">Cytoplasmic vesicle membrane</location>
        <topology evidence="1 6">Peripheral membrane protein</topology>
        <orientation evidence="1 6">Cytoplasmic side</orientation>
    </subcellularLocation>
    <subcellularLocation>
        <location evidence="6">Membrane</location>
        <location evidence="6">Coated pit</location>
        <topology evidence="6">Peripheral membrane protein</topology>
        <orientation evidence="6">Cytoplasmic side</orientation>
    </subcellularLocation>
    <text evidence="6">Cytoplasmic face of coated pits and vesicles.</text>
</comment>
<reference evidence="9" key="1">
    <citation type="submission" date="2015-06" db="EMBL/GenBank/DDBJ databases">
        <title>Expansion of signal transduction pathways in fungi by whole-genome duplication.</title>
        <authorList>
            <consortium name="DOE Joint Genome Institute"/>
            <person name="Corrochano L.M."/>
            <person name="Kuo A."/>
            <person name="Marcet-Houben M."/>
            <person name="Polaino S."/>
            <person name="Salamov A."/>
            <person name="Villalobos J.M."/>
            <person name="Alvarez M.I."/>
            <person name="Avalos J."/>
            <person name="Benito E.P."/>
            <person name="Benoit I."/>
            <person name="Burger G."/>
            <person name="Camino L.P."/>
            <person name="Canovas D."/>
            <person name="Cerda-Olmedo E."/>
            <person name="Cheng J.-F."/>
            <person name="Dominguez A."/>
            <person name="Elias M."/>
            <person name="Eslava A.P."/>
            <person name="Glaser F."/>
            <person name="Grimwood J."/>
            <person name="Gutierrez G."/>
            <person name="Heitman J."/>
            <person name="Henrissat B."/>
            <person name="Iturriaga E.A."/>
            <person name="Lang B.F."/>
            <person name="Lavin J.L."/>
            <person name="Lee S."/>
            <person name="Li W."/>
            <person name="Lindquist E."/>
            <person name="Lopez-Garcia S."/>
            <person name="Luque E.M."/>
            <person name="Marcos A.T."/>
            <person name="Martin J."/>
            <person name="McCluskey K."/>
            <person name="Medina H.R."/>
            <person name="Miralles-Duran A."/>
            <person name="Miyazaki A."/>
            <person name="Munoz-Torres E."/>
            <person name="Oguiza J.A."/>
            <person name="Ohm R."/>
            <person name="Olmedo M."/>
            <person name="Orejas M."/>
            <person name="Ortiz-Castellanos L."/>
            <person name="Pisabarro A.G."/>
            <person name="Rodriguez-Romero J."/>
            <person name="Ruiz-Herrera J."/>
            <person name="Ruiz-Vazquez R."/>
            <person name="Sanz C."/>
            <person name="Schackwitz W."/>
            <person name="Schmutz J."/>
            <person name="Shahriari M."/>
            <person name="Shelest E."/>
            <person name="Silva-Franco F."/>
            <person name="Soanes D."/>
            <person name="Syed K."/>
            <person name="Tagua V.G."/>
            <person name="Talbot N.J."/>
            <person name="Thon M."/>
            <person name="De vries R.P."/>
            <person name="Wiebenga A."/>
            <person name="Yadav J.S."/>
            <person name="Braun E.L."/>
            <person name="Baker S."/>
            <person name="Garre V."/>
            <person name="Horwitz B."/>
            <person name="Torres-Martinez S."/>
            <person name="Idnurm A."/>
            <person name="Herrera-Estrella A."/>
            <person name="Gabaldon T."/>
            <person name="Grigoriev I.V."/>
        </authorList>
    </citation>
    <scope>NUCLEOTIDE SEQUENCE [LARGE SCALE GENOMIC DNA]</scope>
    <source>
        <strain evidence="9">NRRL 1555(-)</strain>
    </source>
</reference>
<organism evidence="8 9">
    <name type="scientific">Phycomyces blakesleeanus (strain ATCC 8743b / DSM 1359 / FGSC 10004 / NBRC 33097 / NRRL 1555)</name>
    <dbReference type="NCBI Taxonomy" id="763407"/>
    <lineage>
        <taxon>Eukaryota</taxon>
        <taxon>Fungi</taxon>
        <taxon>Fungi incertae sedis</taxon>
        <taxon>Mucoromycota</taxon>
        <taxon>Mucoromycotina</taxon>
        <taxon>Mucoromycetes</taxon>
        <taxon>Mucorales</taxon>
        <taxon>Phycomycetaceae</taxon>
        <taxon>Phycomyces</taxon>
    </lineage>
</organism>
<dbReference type="GeneID" id="28999739"/>
<dbReference type="VEuPathDB" id="FungiDB:PHYBLDRAFT_183793"/>
<gene>
    <name evidence="8" type="ORF">PHYBLDRAFT_183793</name>
</gene>
<dbReference type="GO" id="GO:0030132">
    <property type="term" value="C:clathrin coat of coated pit"/>
    <property type="evidence" value="ECO:0007669"/>
    <property type="project" value="InterPro"/>
</dbReference>
<dbReference type="Pfam" id="PF01086">
    <property type="entry name" value="Clathrin_lg_ch"/>
    <property type="match status" value="1"/>
</dbReference>
<dbReference type="PANTHER" id="PTHR10639">
    <property type="entry name" value="CLATHRIN LIGHT CHAIN"/>
    <property type="match status" value="1"/>
</dbReference>
<dbReference type="PANTHER" id="PTHR10639:SF7">
    <property type="entry name" value="CLATHRIN LIGHT CHAIN"/>
    <property type="match status" value="1"/>
</dbReference>
<dbReference type="Proteomes" id="UP000077315">
    <property type="component" value="Unassembled WGS sequence"/>
</dbReference>
<evidence type="ECO:0000313" key="8">
    <source>
        <dbReference type="EMBL" id="OAD66706.1"/>
    </source>
</evidence>
<accession>A0A167JTY9</accession>
<keyword evidence="3 6" id="KW-0472">Membrane</keyword>
<evidence type="ECO:0000256" key="3">
    <source>
        <dbReference type="ARBA" id="ARBA00023136"/>
    </source>
</evidence>
<evidence type="ECO:0000256" key="7">
    <source>
        <dbReference type="SAM" id="MobiDB-lite"/>
    </source>
</evidence>
<feature type="compositionally biased region" description="Polar residues" evidence="7">
    <location>
        <begin position="56"/>
        <end position="73"/>
    </location>
</feature>
<feature type="compositionally biased region" description="Low complexity" evidence="7">
    <location>
        <begin position="32"/>
        <end position="43"/>
    </location>
</feature>
<evidence type="ECO:0000256" key="5">
    <source>
        <dbReference type="ARBA" id="ARBA00023329"/>
    </source>
</evidence>
<feature type="compositionally biased region" description="Polar residues" evidence="7">
    <location>
        <begin position="195"/>
        <end position="205"/>
    </location>
</feature>
<dbReference type="FunCoup" id="A0A167JTY9">
    <property type="interactions" value="318"/>
</dbReference>
<comment type="similarity">
    <text evidence="2 6">Belongs to the clathrin light chain family.</text>
</comment>
<dbReference type="InParanoid" id="A0A167JTY9"/>
<dbReference type="RefSeq" id="XP_018284746.1">
    <property type="nucleotide sequence ID" value="XM_018438833.1"/>
</dbReference>
<evidence type="ECO:0000256" key="6">
    <source>
        <dbReference type="RuleBase" id="RU363137"/>
    </source>
</evidence>
<evidence type="ECO:0000256" key="4">
    <source>
        <dbReference type="ARBA" id="ARBA00023176"/>
    </source>
</evidence>
<dbReference type="GO" id="GO:0005198">
    <property type="term" value="F:structural molecule activity"/>
    <property type="evidence" value="ECO:0007669"/>
    <property type="project" value="InterPro"/>
</dbReference>
<dbReference type="EMBL" id="KV441001">
    <property type="protein sequence ID" value="OAD66706.1"/>
    <property type="molecule type" value="Genomic_DNA"/>
</dbReference>
<keyword evidence="9" id="KW-1185">Reference proteome</keyword>
<dbReference type="GO" id="GO:0072583">
    <property type="term" value="P:clathrin-dependent endocytosis"/>
    <property type="evidence" value="ECO:0007669"/>
    <property type="project" value="TreeGrafter"/>
</dbReference>
<protein>
    <recommendedName>
        <fullName evidence="6">Clathrin light chain</fullName>
    </recommendedName>
</protein>
<sequence length="230" mass="26105">MSDFGDFNSSNDPTADFLARERAALGEDADLFSTSEMPSSSPMPDFPSPSALMSPGQHSFTSPHEFVSNNDFLSPSAQSATDYSAFETEFPKAEELETSQAFHKAMLPDEEPETVRHWREKQKEVIAARDEEAENIKQETIQQARADIDKFYEEYNDKKQKAIEENREREENYQKDREEAASANVWERVAREVDTSSGKANQPTRDVSRMKDLMLDLRKDPKAPGNIVEA</sequence>
<dbReference type="STRING" id="763407.A0A167JTY9"/>
<feature type="region of interest" description="Disordered" evidence="7">
    <location>
        <begin position="162"/>
        <end position="210"/>
    </location>
</feature>
<dbReference type="GO" id="GO:0032050">
    <property type="term" value="F:clathrin heavy chain binding"/>
    <property type="evidence" value="ECO:0007669"/>
    <property type="project" value="TreeGrafter"/>
</dbReference>
<evidence type="ECO:0000313" key="9">
    <source>
        <dbReference type="Proteomes" id="UP000077315"/>
    </source>
</evidence>
<dbReference type="InterPro" id="IPR000996">
    <property type="entry name" value="Clathrin_L-chain"/>
</dbReference>
<proteinExistence type="inferred from homology"/>
<keyword evidence="4 6" id="KW-0168">Coated pit</keyword>
<evidence type="ECO:0000256" key="1">
    <source>
        <dbReference type="ARBA" id="ARBA00004180"/>
    </source>
</evidence>
<dbReference type="AlphaFoldDB" id="A0A167JTY9"/>
<dbReference type="GO" id="GO:0030130">
    <property type="term" value="C:clathrin coat of trans-Golgi network vesicle"/>
    <property type="evidence" value="ECO:0007669"/>
    <property type="project" value="InterPro"/>
</dbReference>
<feature type="compositionally biased region" description="Basic and acidic residues" evidence="7">
    <location>
        <begin position="162"/>
        <end position="180"/>
    </location>
</feature>
<dbReference type="GO" id="GO:0006886">
    <property type="term" value="P:intracellular protein transport"/>
    <property type="evidence" value="ECO:0007669"/>
    <property type="project" value="InterPro"/>
</dbReference>
<evidence type="ECO:0000256" key="2">
    <source>
        <dbReference type="ARBA" id="ARBA00005263"/>
    </source>
</evidence>